<feature type="repeat" description="WD" evidence="7">
    <location>
        <begin position="1134"/>
        <end position="1174"/>
    </location>
</feature>
<dbReference type="InterPro" id="IPR019775">
    <property type="entry name" value="WD40_repeat_CS"/>
</dbReference>
<accession>A0A1R2AWU6</accession>
<feature type="repeat" description="WD" evidence="7">
    <location>
        <begin position="47"/>
        <end position="88"/>
    </location>
</feature>
<dbReference type="SMART" id="SM00320">
    <property type="entry name" value="WD40"/>
    <property type="match status" value="32"/>
</dbReference>
<keyword evidence="4" id="KW-0677">Repeat</keyword>
<evidence type="ECO:0000256" key="3">
    <source>
        <dbReference type="ARBA" id="ARBA00022692"/>
    </source>
</evidence>
<dbReference type="OrthoDB" id="63070at2759"/>
<keyword evidence="6 8" id="KW-0472">Membrane</keyword>
<dbReference type="Pfam" id="PF00400">
    <property type="entry name" value="WD40"/>
    <property type="match status" value="18"/>
</dbReference>
<dbReference type="PANTHER" id="PTHR22847">
    <property type="entry name" value="WD40 REPEAT PROTEIN"/>
    <property type="match status" value="1"/>
</dbReference>
<feature type="domain" description="Ion transport" evidence="9">
    <location>
        <begin position="1788"/>
        <end position="1993"/>
    </location>
</feature>
<dbReference type="PANTHER" id="PTHR22847:SF735">
    <property type="entry name" value="AFR153WP"/>
    <property type="match status" value="1"/>
</dbReference>
<organism evidence="10 11">
    <name type="scientific">Stentor coeruleus</name>
    <dbReference type="NCBI Taxonomy" id="5963"/>
    <lineage>
        <taxon>Eukaryota</taxon>
        <taxon>Sar</taxon>
        <taxon>Alveolata</taxon>
        <taxon>Ciliophora</taxon>
        <taxon>Postciliodesmatophora</taxon>
        <taxon>Heterotrichea</taxon>
        <taxon>Heterotrichida</taxon>
        <taxon>Stentoridae</taxon>
        <taxon>Stentor</taxon>
    </lineage>
</organism>
<feature type="repeat" description="WD" evidence="7">
    <location>
        <begin position="1388"/>
        <end position="1423"/>
    </location>
</feature>
<feature type="repeat" description="WD" evidence="7">
    <location>
        <begin position="1430"/>
        <end position="1463"/>
    </location>
</feature>
<keyword evidence="2 7" id="KW-0853">WD repeat</keyword>
<dbReference type="SUPFAM" id="SSF50978">
    <property type="entry name" value="WD40 repeat-like"/>
    <property type="match status" value="6"/>
</dbReference>
<gene>
    <name evidence="10" type="ORF">SteCoe_33390</name>
</gene>
<keyword evidence="3 8" id="KW-0812">Transmembrane</keyword>
<evidence type="ECO:0000256" key="4">
    <source>
        <dbReference type="ARBA" id="ARBA00022737"/>
    </source>
</evidence>
<feature type="transmembrane region" description="Helical" evidence="8">
    <location>
        <begin position="1779"/>
        <end position="1801"/>
    </location>
</feature>
<evidence type="ECO:0000256" key="2">
    <source>
        <dbReference type="ARBA" id="ARBA00022574"/>
    </source>
</evidence>
<feature type="transmembrane region" description="Helical" evidence="8">
    <location>
        <begin position="1905"/>
        <end position="1924"/>
    </location>
</feature>
<dbReference type="InterPro" id="IPR001680">
    <property type="entry name" value="WD40_rpt"/>
</dbReference>
<protein>
    <recommendedName>
        <fullName evidence="9">Ion transport domain-containing protein</fullName>
    </recommendedName>
</protein>
<feature type="repeat" description="WD" evidence="7">
    <location>
        <begin position="506"/>
        <end position="547"/>
    </location>
</feature>
<feature type="repeat" description="WD" evidence="7">
    <location>
        <begin position="346"/>
        <end position="380"/>
    </location>
</feature>
<feature type="repeat" description="WD" evidence="7">
    <location>
        <begin position="1299"/>
        <end position="1345"/>
    </location>
</feature>
<dbReference type="PRINTS" id="PR00320">
    <property type="entry name" value="GPROTEINBRPT"/>
</dbReference>
<dbReference type="InterPro" id="IPR015943">
    <property type="entry name" value="WD40/YVTN_repeat-like_dom_sf"/>
</dbReference>
<dbReference type="SUPFAM" id="SSF50993">
    <property type="entry name" value="Peptidase/esterase 'gauge' domain"/>
    <property type="match status" value="1"/>
</dbReference>
<dbReference type="InterPro" id="IPR005821">
    <property type="entry name" value="Ion_trans_dom"/>
</dbReference>
<evidence type="ECO:0000313" key="11">
    <source>
        <dbReference type="Proteomes" id="UP000187209"/>
    </source>
</evidence>
<dbReference type="PROSITE" id="PS50082">
    <property type="entry name" value="WD_REPEATS_2"/>
    <property type="match status" value="18"/>
</dbReference>
<dbReference type="GO" id="GO:0005216">
    <property type="term" value="F:monoatomic ion channel activity"/>
    <property type="evidence" value="ECO:0007669"/>
    <property type="project" value="InterPro"/>
</dbReference>
<feature type="transmembrane region" description="Helical" evidence="8">
    <location>
        <begin position="1961"/>
        <end position="1983"/>
    </location>
</feature>
<sequence>MDHSASDLLIITNAQASSASQIDLTESKLSYEDLLGLQVNSLRGGELKGHLSPINCVDLSCLSNLIASSDNTNKIKIWDLISRKNTITITEESLPINIYFMQNGSHLLVILKTGVINVWNALTGSLENTFKSQFKLITASAMIEGCFNLALAGENKIQIVKSNTLDIECEFIGHTGKINCLSFVSNSYLVVSGSADSTIKIWNFSEKCEICTLEGHEAEIKSLAVSSDGSLIMSFSTNSSMILWDLSSKTQIFKNSSNKFYINSMVFTENSEKIIMACNEHSVKFWDVNKKHVDHAINQGQGSVKAIAITPSCETIIAGYDDFKLRILSVQDKRCESNYNLGDFELNCADITNDYNYLAAGGKDGSLTIWNMAKNKLYKKVHFNDGYFNLMEITADNKILVAGGGNGEVNIYNIEKKKLVYSIKAHSATIWGLAITPNQKYIVSGGEDLLVKVWKLSDKSEKRVFEGHSDCINTVDSTSDSKYIISGSEDCLIKVWNLKSKEEVFTLNCESKVFCVKWYEPKKWIISGSRDYLIRLWDFNTQSVHNIFKGHTSTVRCLFISVDNQYLVSCGYDSMVFAWNLEEEKEIFSIDGNCQWLRSICMTSDNKNIIASGGGSMVKAWKFEDQNIVFNAKVNSASTRCISLTRDDKYLIASGNEGSIRIIDYATKQEYAVLHQMPNQINSLKFSSKFNFIAAGHENSSVYIYYIKTKKSRITLIGHVDKVNCIQLMSSDKYVVSGSSDNTIKIWNILTRVCENTFTGHTASVVSLAISQDNSLIASGSADFSIRLWNFSKRILECILLSHANVINSLVFSNCGRYLYSACSYKSIVAWNIIEKKEEFKLQGQLSNVACLALSADKKHIISGNNKSIVFWNIDAKKEEYELLGHFGLINFIAITPDSKTVYSVSQDCSAKKWSLIPKRMKIVIERTKSEVNFLASNSEWAHFYTGTVDGYFKIYSSKTFELKDDFFLCKKGVQSVYVSDDESMGVCGCQNGSTYIFSFGQNTDFYKFNKQSKRVNMVCLSIDKTKLITAAENKVFNLWDIKTKNLEREFIGHRAKVNHAKFLKNRNCIISSSDDWRVKLWNIETGIDEHTLTYGEITYYMAINPEESLLAVASGNCEISILNLNNLSETFHLRGHSSSVCYVAFSKSNTLVSGGGDCSVILWDIKEKNMIRQFKFNTDSIYCVGFASENLIIATSIDNTMKIFDADTGKQVITPHNSSGNITAMVTLYTNNLLINCSDLKTLNFYDIGKSIDSNTFFTSFIGNCICASNDEKKLYIGTSDGEIYEFDIEMQKLEQIMKEHSSSVSDICLMEGISTIGSNLLVSASEDKTINIWNLDSKALEFTFHGHTRSINEVSLVGKKTWIVSCSSDKTVRLWDIEEKKELFIFTGHTAAVLCVTTTSDGIYAISGSEDHSIRVWNLETLRLDTLFIDHQSSVTSILSCKGSEFIVSGDNEGHVFIWNLLDKRCEYKMPSLSFPIKKIMSTPSNDKLIVAYKTKMSIVPIKLDSNTKTMMKKKYSSEDDMFEIEFSDGVISNIKSFDDNKETLFWEPADNYDNVVQDLASFYSVIDAVKLKTYSCSENAAEITFTKSKYTLAHIFAYYGQTAYLRNIMNHRFVLKTDIFRHSPVYYGIVKQYQTCVDVILDYLISNASKADSLNYQSSVYALRNDFCLLIRNSSSMLHMFLQNLLVSSKSVFMKTSTRIPEFRFDNHSIPIYKDFLNSMGQENLVKLQYIPFSLPYILGSNECINFGESLVDCENNAIFSTPAIQYFIQYQWDSLYYWVAGNSMLLFLNLVFLIFVICFGNEQLFLVIIFLCINVLLFLWEFVQLFSSGLSYFGDIWNLMDTCRLISTFTYIIFEFYREDYPYLSFIMIILNFVRGLTAFRMFDGTRFYVNLILRSIKAMFNFFIMFTYSTFTLSLLFIVSREQKSIDFNNLWMDSYSLNFGGYEVSSENYPTLESIVFIIGTLLNVVLMLNLLISILGDSYSEFQEEKYEIDYRLKAELTLEIQGMFFWVGSSNEKKVFQILTSPIEEGNTEGLDQKIKNLDKNLHSINSGQSDISEKMKSNLNIITGKIDGIENRVLALEDKIGATNISIENLNQNMQEILKLLREKKD</sequence>
<dbReference type="GO" id="GO:0016020">
    <property type="term" value="C:membrane"/>
    <property type="evidence" value="ECO:0007669"/>
    <property type="project" value="UniProtKB-SubCell"/>
</dbReference>
<dbReference type="PROSITE" id="PS50294">
    <property type="entry name" value="WD_REPEATS_REGION"/>
    <property type="match status" value="13"/>
</dbReference>
<keyword evidence="5 8" id="KW-1133">Transmembrane helix</keyword>
<feature type="repeat" description="WD" evidence="7">
    <location>
        <begin position="758"/>
        <end position="792"/>
    </location>
</feature>
<feature type="transmembrane region" description="Helical" evidence="8">
    <location>
        <begin position="1865"/>
        <end position="1884"/>
    </location>
</feature>
<dbReference type="Gene3D" id="2.130.10.10">
    <property type="entry name" value="YVTN repeat-like/Quinoprotein amine dehydrogenase"/>
    <property type="match status" value="8"/>
</dbReference>
<evidence type="ECO:0000256" key="6">
    <source>
        <dbReference type="ARBA" id="ARBA00023136"/>
    </source>
</evidence>
<feature type="repeat" description="WD" evidence="7">
    <location>
        <begin position="548"/>
        <end position="589"/>
    </location>
</feature>
<dbReference type="InterPro" id="IPR036322">
    <property type="entry name" value="WD40_repeat_dom_sf"/>
</dbReference>
<dbReference type="EMBL" id="MPUH01001253">
    <property type="protein sequence ID" value="OMJ69001.1"/>
    <property type="molecule type" value="Genomic_DNA"/>
</dbReference>
<feature type="repeat" description="WD" evidence="7">
    <location>
        <begin position="171"/>
        <end position="212"/>
    </location>
</feature>
<feature type="repeat" description="WD" evidence="7">
    <location>
        <begin position="1346"/>
        <end position="1387"/>
    </location>
</feature>
<evidence type="ECO:0000256" key="7">
    <source>
        <dbReference type="PROSITE-ProRule" id="PRU00221"/>
    </source>
</evidence>
<evidence type="ECO:0000259" key="9">
    <source>
        <dbReference type="Pfam" id="PF00520"/>
    </source>
</evidence>
<dbReference type="Pfam" id="PF00520">
    <property type="entry name" value="Ion_trans"/>
    <property type="match status" value="1"/>
</dbReference>
<evidence type="ECO:0000256" key="8">
    <source>
        <dbReference type="SAM" id="Phobius"/>
    </source>
</evidence>
<feature type="repeat" description="WD" evidence="7">
    <location>
        <begin position="883"/>
        <end position="916"/>
    </location>
</feature>
<dbReference type="PROSITE" id="PS00678">
    <property type="entry name" value="WD_REPEATS_1"/>
    <property type="match status" value="12"/>
</dbReference>
<name>A0A1R2AWU6_9CILI</name>
<dbReference type="Proteomes" id="UP000187209">
    <property type="component" value="Unassembled WGS sequence"/>
</dbReference>
<comment type="subcellular location">
    <subcellularLocation>
        <location evidence="1">Membrane</location>
        <topology evidence="1">Multi-pass membrane protein</topology>
    </subcellularLocation>
</comment>
<evidence type="ECO:0000256" key="5">
    <source>
        <dbReference type="ARBA" id="ARBA00022989"/>
    </source>
</evidence>
<dbReference type="GO" id="GO:1990234">
    <property type="term" value="C:transferase complex"/>
    <property type="evidence" value="ECO:0007669"/>
    <property type="project" value="UniProtKB-ARBA"/>
</dbReference>
<keyword evidence="11" id="KW-1185">Reference proteome</keyword>
<feature type="repeat" description="WD" evidence="7">
    <location>
        <begin position="716"/>
        <end position="749"/>
    </location>
</feature>
<feature type="repeat" description="WD" evidence="7">
    <location>
        <begin position="1009"/>
        <end position="1050"/>
    </location>
</feature>
<dbReference type="InterPro" id="IPR020472">
    <property type="entry name" value="WD40_PAC1"/>
</dbReference>
<evidence type="ECO:0000313" key="10">
    <source>
        <dbReference type="EMBL" id="OMJ69001.1"/>
    </source>
</evidence>
<dbReference type="CDD" id="cd00200">
    <property type="entry name" value="WD40"/>
    <property type="match status" value="5"/>
</dbReference>
<comment type="caution">
    <text evidence="10">The sequence shown here is derived from an EMBL/GenBank/DDBJ whole genome shotgun (WGS) entry which is preliminary data.</text>
</comment>
<proteinExistence type="predicted"/>
<feature type="repeat" description="WD" evidence="7">
    <location>
        <begin position="465"/>
        <end position="506"/>
    </location>
</feature>
<feature type="repeat" description="WD" evidence="7">
    <location>
        <begin position="423"/>
        <end position="464"/>
    </location>
</feature>
<feature type="repeat" description="WD" evidence="7">
    <location>
        <begin position="1051"/>
        <end position="1092"/>
    </location>
</feature>
<reference evidence="10 11" key="1">
    <citation type="submission" date="2016-11" db="EMBL/GenBank/DDBJ databases">
        <title>The macronuclear genome of Stentor coeruleus: a giant cell with tiny introns.</title>
        <authorList>
            <person name="Slabodnick M."/>
            <person name="Ruby J.G."/>
            <person name="Reiff S.B."/>
            <person name="Swart E.C."/>
            <person name="Gosai S."/>
            <person name="Prabakaran S."/>
            <person name="Witkowska E."/>
            <person name="Larue G.E."/>
            <person name="Fisher S."/>
            <person name="Freeman R.M."/>
            <person name="Gunawardena J."/>
            <person name="Chu W."/>
            <person name="Stover N.A."/>
            <person name="Gregory B.D."/>
            <person name="Nowacki M."/>
            <person name="Derisi J."/>
            <person name="Roy S.W."/>
            <person name="Marshall W.F."/>
            <person name="Sood P."/>
        </authorList>
    </citation>
    <scope>NUCLEOTIDE SEQUENCE [LARGE SCALE GENOMIC DNA]</scope>
    <source>
        <strain evidence="10">WM001</strain>
    </source>
</reference>
<feature type="repeat" description="WD" evidence="7">
    <location>
        <begin position="213"/>
        <end position="254"/>
    </location>
</feature>
<evidence type="ECO:0000256" key="1">
    <source>
        <dbReference type="ARBA" id="ARBA00004141"/>
    </source>
</evidence>
<feature type="transmembrane region" description="Helical" evidence="8">
    <location>
        <begin position="1808"/>
        <end position="1827"/>
    </location>
</feature>